<reference evidence="2 3" key="1">
    <citation type="submission" date="2019-10" db="EMBL/GenBank/DDBJ databases">
        <title>Description of Paenibacillus pedi sp. nov.</title>
        <authorList>
            <person name="Carlier A."/>
            <person name="Qi S."/>
        </authorList>
    </citation>
    <scope>NUCLEOTIDE SEQUENCE [LARGE SCALE GENOMIC DNA]</scope>
    <source>
        <strain evidence="2 3">LMG 31457</strain>
    </source>
</reference>
<evidence type="ECO:0000256" key="1">
    <source>
        <dbReference type="SAM" id="MobiDB-lite"/>
    </source>
</evidence>
<evidence type="ECO:0000313" key="2">
    <source>
        <dbReference type="EMBL" id="NOU99493.1"/>
    </source>
</evidence>
<accession>A0ABX1ZL65</accession>
<sequence length="385" mass="45487">MIRIGIEQAKLDQLVSRHKAYFSKNLMNKRLEVHFKTAELDIPTFPSTKQDYMSKKYIRFFSYLRLKMDDILAGEPKKLQDIIDHIETNYRDLPFRSFSEIDGNVKKKAEKEKQADENKEDEGKETKQSNLFRSLTKIFNYTTFTKSGVWCAYDLALGLRLSICPYCNRQYIHSHQDETLKIRATLDHFYDKGTYPFLALSFYNLIPSCYFCNSILKHKKAFSINTHLHPYLHGFEDDIQFYVKFRGQQGAKLDYTSILRADPETFSLGFRFRKGSDLTIKKKAGHNIHDFKLKELYKVHKDYISEIIHKSVVYNDDFIQGLFRSHPRLFTSEEEISRMVLGNYIQPQSQDRRVLSKLTRDVAIQLGLAQKLVFPNYYKVLRRRK</sequence>
<evidence type="ECO:0008006" key="4">
    <source>
        <dbReference type="Google" id="ProtNLM"/>
    </source>
</evidence>
<protein>
    <recommendedName>
        <fullName evidence="4">HNH endonuclease</fullName>
    </recommendedName>
</protein>
<evidence type="ECO:0000313" key="3">
    <source>
        <dbReference type="Proteomes" id="UP000618579"/>
    </source>
</evidence>
<proteinExistence type="predicted"/>
<feature type="region of interest" description="Disordered" evidence="1">
    <location>
        <begin position="106"/>
        <end position="126"/>
    </location>
</feature>
<dbReference type="Proteomes" id="UP000618579">
    <property type="component" value="Unassembled WGS sequence"/>
</dbReference>
<organism evidence="2 3">
    <name type="scientific">Paenibacillus planticolens</name>
    <dbReference type="NCBI Taxonomy" id="2654976"/>
    <lineage>
        <taxon>Bacteria</taxon>
        <taxon>Bacillati</taxon>
        <taxon>Bacillota</taxon>
        <taxon>Bacilli</taxon>
        <taxon>Bacillales</taxon>
        <taxon>Paenibacillaceae</taxon>
        <taxon>Paenibacillus</taxon>
    </lineage>
</organism>
<keyword evidence="3" id="KW-1185">Reference proteome</keyword>
<gene>
    <name evidence="2" type="ORF">GC097_05565</name>
</gene>
<comment type="caution">
    <text evidence="2">The sequence shown here is derived from an EMBL/GenBank/DDBJ whole genome shotgun (WGS) entry which is preliminary data.</text>
</comment>
<name>A0ABX1ZL65_9BACL</name>
<dbReference type="RefSeq" id="WP_171682371.1">
    <property type="nucleotide sequence ID" value="NZ_WHNZ01000013.1"/>
</dbReference>
<dbReference type="EMBL" id="WHNZ01000013">
    <property type="protein sequence ID" value="NOU99493.1"/>
    <property type="molecule type" value="Genomic_DNA"/>
</dbReference>